<evidence type="ECO:0000313" key="2">
    <source>
        <dbReference type="EMBL" id="KAI1702694.1"/>
    </source>
</evidence>
<evidence type="ECO:0000313" key="3">
    <source>
        <dbReference type="Proteomes" id="UP001201812"/>
    </source>
</evidence>
<feature type="signal peptide" evidence="1">
    <location>
        <begin position="1"/>
        <end position="23"/>
    </location>
</feature>
<keyword evidence="1" id="KW-0732">Signal</keyword>
<keyword evidence="3" id="KW-1185">Reference proteome</keyword>
<proteinExistence type="predicted"/>
<feature type="chain" id="PRO_5041984490" evidence="1">
    <location>
        <begin position="24"/>
        <end position="73"/>
    </location>
</feature>
<organism evidence="2 3">
    <name type="scientific">Ditylenchus destructor</name>
    <dbReference type="NCBI Taxonomy" id="166010"/>
    <lineage>
        <taxon>Eukaryota</taxon>
        <taxon>Metazoa</taxon>
        <taxon>Ecdysozoa</taxon>
        <taxon>Nematoda</taxon>
        <taxon>Chromadorea</taxon>
        <taxon>Rhabditida</taxon>
        <taxon>Tylenchina</taxon>
        <taxon>Tylenchomorpha</taxon>
        <taxon>Sphaerularioidea</taxon>
        <taxon>Anguinidae</taxon>
        <taxon>Anguininae</taxon>
        <taxon>Ditylenchus</taxon>
    </lineage>
</organism>
<gene>
    <name evidence="2" type="ORF">DdX_15373</name>
</gene>
<reference evidence="2" key="1">
    <citation type="submission" date="2022-01" db="EMBL/GenBank/DDBJ databases">
        <title>Genome Sequence Resource for Two Populations of Ditylenchus destructor, the Migratory Endoparasitic Phytonematode.</title>
        <authorList>
            <person name="Zhang H."/>
            <person name="Lin R."/>
            <person name="Xie B."/>
        </authorList>
    </citation>
    <scope>NUCLEOTIDE SEQUENCE</scope>
    <source>
        <strain evidence="2">BazhouSP</strain>
    </source>
</reference>
<dbReference type="EMBL" id="JAKKPZ010000095">
    <property type="protein sequence ID" value="KAI1702694.1"/>
    <property type="molecule type" value="Genomic_DNA"/>
</dbReference>
<dbReference type="AlphaFoldDB" id="A0AAD4MSL9"/>
<comment type="caution">
    <text evidence="2">The sequence shown here is derived from an EMBL/GenBank/DDBJ whole genome shotgun (WGS) entry which is preliminary data.</text>
</comment>
<dbReference type="Proteomes" id="UP001201812">
    <property type="component" value="Unassembled WGS sequence"/>
</dbReference>
<sequence length="73" mass="8153">MKVSARFMLILTILVVLFNCGNSKLNALEELQAKNAANLARPAQQAAEHKNQLARQTEENGRAIAKAMHPEYY</sequence>
<name>A0AAD4MSL9_9BILA</name>
<protein>
    <submittedName>
        <fullName evidence="2">Uncharacterized protein</fullName>
    </submittedName>
</protein>
<accession>A0AAD4MSL9</accession>
<evidence type="ECO:0000256" key="1">
    <source>
        <dbReference type="SAM" id="SignalP"/>
    </source>
</evidence>